<keyword evidence="4" id="KW-1003">Cell membrane</keyword>
<evidence type="ECO:0000256" key="3">
    <source>
        <dbReference type="ARBA" id="ARBA00007171"/>
    </source>
</evidence>
<sequence length="702" mass="78166">MGNHSTEEAQKREIRNRRHFSFRLNVFFFVTFFVFSMLIVRLAYLQFVEGPTLKAQEHKLGTRPVYVPPIRGNIYDSSGLPIAYSTSTQSLYYTKEPGTTEEEAMALAQELVRVFNLYGVKTDKYGDSKEKPLTAADVFADMDFGGVVHYPYQPRRIKSGLTKEEIAYFAEHSKQFKGIDVVEESIRQYSPDKVAVQLVGYLKKMKGASTLAKYKDVSKTQTDPTLKYLPSEEVGYDGLELMYQDELRGRNGVKEYPVNKDSQIVGPMKLTKPVKGNNLYLTINKHIQLATQKAITEHLAKIRTSTNKAERAQYARTAYAVAMEVDTGKVVAMASMPDYDPSVWEGGSISDKDLKQVQFFQYNGTIKDVPPPYEKYEERKEHPSSLVYLGSTQKPLSILLGLNEKLFTVNSRWYDPGYFEFGRKGYETKIRNANDTANGWLTPSMGIAKSSNAFMSKMVGNALYMKFKGDSGVQIWDRYMKQFGLGVTTGSGLPNESAGVIDYFNEAEKASVQSALIRASWGQQGRYTTLQLAQYASMLANRGKRMKPQFVNEIRDADNHVVQPYQAEILNTVDFPDSYWKTIETGMSKVPVQGFEGFPYNFNRKTGTSQQDVGSRPRVENAVFIAYAPAEKPKLAVAVVVPDGGYGGWGAAPIARQIFDAYDAEVGLTGTPRKPTQAPGTAGSAGSSVTNDAAPSDQGTAP</sequence>
<dbReference type="Proteomes" id="UP000054526">
    <property type="component" value="Unassembled WGS sequence"/>
</dbReference>
<feature type="region of interest" description="Disordered" evidence="11">
    <location>
        <begin position="670"/>
        <end position="702"/>
    </location>
</feature>
<feature type="domain" description="Penicillin-binding protein transpeptidase" evidence="13">
    <location>
        <begin position="319"/>
        <end position="659"/>
    </location>
</feature>
<dbReference type="Gene3D" id="1.10.10.1230">
    <property type="entry name" value="Penicillin-binding protein, N-terminal non-catalytic domain, head sub-domain"/>
    <property type="match status" value="1"/>
</dbReference>
<keyword evidence="10" id="KW-0961">Cell wall biogenesis/degradation</keyword>
<name>A0ABR5A527_9BACL</name>
<dbReference type="InterPro" id="IPR012338">
    <property type="entry name" value="Beta-lactam/transpept-like"/>
</dbReference>
<keyword evidence="9 12" id="KW-0472">Membrane</keyword>
<evidence type="ECO:0000256" key="8">
    <source>
        <dbReference type="ARBA" id="ARBA00022989"/>
    </source>
</evidence>
<feature type="compositionally biased region" description="Polar residues" evidence="11">
    <location>
        <begin position="684"/>
        <end position="702"/>
    </location>
</feature>
<evidence type="ECO:0000259" key="14">
    <source>
        <dbReference type="Pfam" id="PF03717"/>
    </source>
</evidence>
<comment type="subcellular location">
    <subcellularLocation>
        <location evidence="2">Cell membrane</location>
    </subcellularLocation>
    <subcellularLocation>
        <location evidence="1">Membrane</location>
        <topology evidence="1">Single-pass membrane protein</topology>
    </subcellularLocation>
</comment>
<keyword evidence="15" id="KW-0131">Cell cycle</keyword>
<reference evidence="15 16" key="1">
    <citation type="submission" date="2014-12" db="EMBL/GenBank/DDBJ databases">
        <title>Draft genome sequence of Cohnella kolymensis strain B-2846.</title>
        <authorList>
            <person name="Karlyshev A.V."/>
            <person name="Kudryashova E.B."/>
        </authorList>
    </citation>
    <scope>NUCLEOTIDE SEQUENCE [LARGE SCALE GENOMIC DNA]</scope>
    <source>
        <strain evidence="15 16">VKM B-2846</strain>
    </source>
</reference>
<evidence type="ECO:0000256" key="2">
    <source>
        <dbReference type="ARBA" id="ARBA00004236"/>
    </source>
</evidence>
<dbReference type="PANTHER" id="PTHR30627">
    <property type="entry name" value="PEPTIDOGLYCAN D,D-TRANSPEPTIDASE"/>
    <property type="match status" value="1"/>
</dbReference>
<gene>
    <name evidence="15" type="ORF">SD71_09125</name>
</gene>
<evidence type="ECO:0000256" key="5">
    <source>
        <dbReference type="ARBA" id="ARBA00022692"/>
    </source>
</evidence>
<keyword evidence="16" id="KW-1185">Reference proteome</keyword>
<evidence type="ECO:0000256" key="1">
    <source>
        <dbReference type="ARBA" id="ARBA00004167"/>
    </source>
</evidence>
<keyword evidence="7" id="KW-0573">Peptidoglycan synthesis</keyword>
<evidence type="ECO:0000256" key="12">
    <source>
        <dbReference type="SAM" id="Phobius"/>
    </source>
</evidence>
<dbReference type="Pfam" id="PF00905">
    <property type="entry name" value="Transpeptidase"/>
    <property type="match status" value="1"/>
</dbReference>
<dbReference type="InterPro" id="IPR005311">
    <property type="entry name" value="PBP_dimer"/>
</dbReference>
<dbReference type="Pfam" id="PF03717">
    <property type="entry name" value="PBP_dimer"/>
    <property type="match status" value="1"/>
</dbReference>
<evidence type="ECO:0000256" key="9">
    <source>
        <dbReference type="ARBA" id="ARBA00023136"/>
    </source>
</evidence>
<accession>A0ABR5A527</accession>
<dbReference type="InterPro" id="IPR050515">
    <property type="entry name" value="Beta-lactam/transpept"/>
</dbReference>
<feature type="domain" description="Penicillin-binding protein dimerisation" evidence="14">
    <location>
        <begin position="67"/>
        <end position="265"/>
    </location>
</feature>
<protein>
    <submittedName>
        <fullName evidence="15">Cell division protein FtsI</fullName>
    </submittedName>
</protein>
<dbReference type="Gene3D" id="3.90.1310.10">
    <property type="entry name" value="Penicillin-binding protein 2a (Domain 2)"/>
    <property type="match status" value="2"/>
</dbReference>
<dbReference type="SUPFAM" id="SSF56601">
    <property type="entry name" value="beta-lactamase/transpeptidase-like"/>
    <property type="match status" value="1"/>
</dbReference>
<organism evidence="15 16">
    <name type="scientific">Cohnella kolymensis</name>
    <dbReference type="NCBI Taxonomy" id="1590652"/>
    <lineage>
        <taxon>Bacteria</taxon>
        <taxon>Bacillati</taxon>
        <taxon>Bacillota</taxon>
        <taxon>Bacilli</taxon>
        <taxon>Bacillales</taxon>
        <taxon>Paenibacillaceae</taxon>
        <taxon>Cohnella</taxon>
    </lineage>
</organism>
<keyword evidence="5 12" id="KW-0812">Transmembrane</keyword>
<evidence type="ECO:0000256" key="10">
    <source>
        <dbReference type="ARBA" id="ARBA00023316"/>
    </source>
</evidence>
<evidence type="ECO:0000256" key="11">
    <source>
        <dbReference type="SAM" id="MobiDB-lite"/>
    </source>
</evidence>
<keyword evidence="8 12" id="KW-1133">Transmembrane helix</keyword>
<dbReference type="InterPro" id="IPR036138">
    <property type="entry name" value="PBP_dimer_sf"/>
</dbReference>
<keyword evidence="6" id="KW-0133">Cell shape</keyword>
<dbReference type="RefSeq" id="WP_041062099.1">
    <property type="nucleotide sequence ID" value="NZ_JXAL01000014.1"/>
</dbReference>
<evidence type="ECO:0000256" key="6">
    <source>
        <dbReference type="ARBA" id="ARBA00022960"/>
    </source>
</evidence>
<dbReference type="GO" id="GO:0051301">
    <property type="term" value="P:cell division"/>
    <property type="evidence" value="ECO:0007669"/>
    <property type="project" value="UniProtKB-KW"/>
</dbReference>
<dbReference type="InterPro" id="IPR001460">
    <property type="entry name" value="PCN-bd_Tpept"/>
</dbReference>
<dbReference type="EMBL" id="JXAL01000014">
    <property type="protein sequence ID" value="KIL36129.1"/>
    <property type="molecule type" value="Genomic_DNA"/>
</dbReference>
<dbReference type="Gene3D" id="3.40.710.10">
    <property type="entry name" value="DD-peptidase/beta-lactamase superfamily"/>
    <property type="match status" value="1"/>
</dbReference>
<comment type="caution">
    <text evidence="15">The sequence shown here is derived from an EMBL/GenBank/DDBJ whole genome shotgun (WGS) entry which is preliminary data.</text>
</comment>
<evidence type="ECO:0000256" key="7">
    <source>
        <dbReference type="ARBA" id="ARBA00022984"/>
    </source>
</evidence>
<dbReference type="SUPFAM" id="SSF56519">
    <property type="entry name" value="Penicillin binding protein dimerisation domain"/>
    <property type="match status" value="1"/>
</dbReference>
<evidence type="ECO:0000313" key="16">
    <source>
        <dbReference type="Proteomes" id="UP000054526"/>
    </source>
</evidence>
<keyword evidence="15" id="KW-0132">Cell division</keyword>
<evidence type="ECO:0000259" key="13">
    <source>
        <dbReference type="Pfam" id="PF00905"/>
    </source>
</evidence>
<evidence type="ECO:0000313" key="15">
    <source>
        <dbReference type="EMBL" id="KIL36129.1"/>
    </source>
</evidence>
<evidence type="ECO:0000256" key="4">
    <source>
        <dbReference type="ARBA" id="ARBA00022475"/>
    </source>
</evidence>
<dbReference type="PANTHER" id="PTHR30627:SF2">
    <property type="entry name" value="PEPTIDOGLYCAN D,D-TRANSPEPTIDASE MRDA"/>
    <property type="match status" value="1"/>
</dbReference>
<proteinExistence type="inferred from homology"/>
<comment type="similarity">
    <text evidence="3">Belongs to the transpeptidase family.</text>
</comment>
<feature type="transmembrane region" description="Helical" evidence="12">
    <location>
        <begin position="20"/>
        <end position="44"/>
    </location>
</feature>